<evidence type="ECO:0000256" key="1">
    <source>
        <dbReference type="SAM" id="MobiDB-lite"/>
    </source>
</evidence>
<dbReference type="InterPro" id="IPR018715">
    <property type="entry name" value="DUF2239"/>
</dbReference>
<reference evidence="2 3" key="1">
    <citation type="journal article" date="2011" name="Stand. Genomic Sci.">
        <title>Complete genome sequence of Rhodospirillum rubrum type strain (S1).</title>
        <authorList>
            <person name="Munk A.C."/>
            <person name="Copeland A."/>
            <person name="Lucas S."/>
            <person name="Lapidus A."/>
            <person name="Del Rio T.G."/>
            <person name="Barry K."/>
            <person name="Detter J.C."/>
            <person name="Hammon N."/>
            <person name="Israni S."/>
            <person name="Pitluck S."/>
            <person name="Brettin T."/>
            <person name="Bruce D."/>
            <person name="Han C."/>
            <person name="Tapia R."/>
            <person name="Gilna P."/>
            <person name="Schmutz J."/>
            <person name="Larimer F."/>
            <person name="Land M."/>
            <person name="Kyrpides N.C."/>
            <person name="Mavromatis K."/>
            <person name="Richardson P."/>
            <person name="Rohde M."/>
            <person name="Goker M."/>
            <person name="Klenk H.P."/>
            <person name="Zhang Y."/>
            <person name="Roberts G.P."/>
            <person name="Reslewic S."/>
            <person name="Schwartz D.C."/>
        </authorList>
    </citation>
    <scope>NUCLEOTIDE SEQUENCE [LARGE SCALE GENOMIC DNA]</scope>
    <source>
        <strain evidence="3">ATCC 11170 / ATH 1.1.1 / DSM 467 / LMG 4362 / NCIMB 8255 / S1</strain>
    </source>
</reference>
<keyword evidence="3" id="KW-1185">Reference proteome</keyword>
<dbReference type="Pfam" id="PF09998">
    <property type="entry name" value="DUF2239"/>
    <property type="match status" value="1"/>
</dbReference>
<feature type="compositionally biased region" description="Low complexity" evidence="1">
    <location>
        <begin position="74"/>
        <end position="89"/>
    </location>
</feature>
<dbReference type="KEGG" id="rru:Rru_A1688"/>
<accession>Q2RTQ7</accession>
<evidence type="ECO:0008006" key="4">
    <source>
        <dbReference type="Google" id="ProtNLM"/>
    </source>
</evidence>
<dbReference type="eggNOG" id="COG3644">
    <property type="taxonomic scope" value="Bacteria"/>
</dbReference>
<dbReference type="PATRIC" id="fig|269796.9.peg.1766"/>
<name>Q2RTQ7_RHORT</name>
<evidence type="ECO:0000313" key="2">
    <source>
        <dbReference type="EMBL" id="ABC22488.1"/>
    </source>
</evidence>
<dbReference type="HOGENOM" id="CLU_084995_0_0_5"/>
<dbReference type="PhylomeDB" id="Q2RTQ7"/>
<dbReference type="RefSeq" id="WP_011389378.1">
    <property type="nucleotide sequence ID" value="NC_007643.1"/>
</dbReference>
<dbReference type="AlphaFoldDB" id="Q2RTQ7"/>
<protein>
    <recommendedName>
        <fullName evidence="4">DUF2239 domain-containing protein</fullName>
    </recommendedName>
</protein>
<dbReference type="STRING" id="269796.Rru_A1688"/>
<gene>
    <name evidence="2" type="ordered locus">Rru_A1688</name>
</gene>
<organism evidence="2 3">
    <name type="scientific">Rhodospirillum rubrum (strain ATCC 11170 / ATH 1.1.1 / DSM 467 / LMG 4362 / NCIMB 8255 / S1)</name>
    <dbReference type="NCBI Taxonomy" id="269796"/>
    <lineage>
        <taxon>Bacteria</taxon>
        <taxon>Pseudomonadati</taxon>
        <taxon>Pseudomonadota</taxon>
        <taxon>Alphaproteobacteria</taxon>
        <taxon>Rhodospirillales</taxon>
        <taxon>Rhodospirillaceae</taxon>
        <taxon>Rhodospirillum</taxon>
    </lineage>
</organism>
<sequence>MTQDLSTPCTAFDGPRRLLSGPLIEVALAVKTAADGGAPGPLRMFDDTSGRAVALDLRGGKSDLVSRLVAAAPLPSPQATSSSPAAASPRGRGRPKLGVVAREVTLLPRHWDWLAAQPGGTSAVLRDLVEEAASRDGLRQRALLSREAAHRFVLAMAGDLPGHEEAARALLVGEDALFAERSQAWPADIRQHAQALAFAGPPPESDPL</sequence>
<dbReference type="EnsemblBacteria" id="ABC22488">
    <property type="protein sequence ID" value="ABC22488"/>
    <property type="gene ID" value="Rru_A1688"/>
</dbReference>
<proteinExistence type="predicted"/>
<dbReference type="Proteomes" id="UP000001929">
    <property type="component" value="Chromosome"/>
</dbReference>
<feature type="region of interest" description="Disordered" evidence="1">
    <location>
        <begin position="74"/>
        <end position="94"/>
    </location>
</feature>
<dbReference type="EMBL" id="CP000230">
    <property type="protein sequence ID" value="ABC22488.1"/>
    <property type="molecule type" value="Genomic_DNA"/>
</dbReference>
<evidence type="ECO:0000313" key="3">
    <source>
        <dbReference type="Proteomes" id="UP000001929"/>
    </source>
</evidence>